<evidence type="ECO:0000313" key="2">
    <source>
        <dbReference type="EMBL" id="KAJ6790503.1"/>
    </source>
</evidence>
<name>A0AAX6GW76_IRIPA</name>
<dbReference type="PANTHER" id="PTHR33736:SF13">
    <property type="entry name" value="OS11G0155100 PROTEIN"/>
    <property type="match status" value="1"/>
</dbReference>
<organism evidence="3 4">
    <name type="scientific">Iris pallida</name>
    <name type="common">Sweet iris</name>
    <dbReference type="NCBI Taxonomy" id="29817"/>
    <lineage>
        <taxon>Eukaryota</taxon>
        <taxon>Viridiplantae</taxon>
        <taxon>Streptophyta</taxon>
        <taxon>Embryophyta</taxon>
        <taxon>Tracheophyta</taxon>
        <taxon>Spermatophyta</taxon>
        <taxon>Magnoliopsida</taxon>
        <taxon>Liliopsida</taxon>
        <taxon>Asparagales</taxon>
        <taxon>Iridaceae</taxon>
        <taxon>Iridoideae</taxon>
        <taxon>Irideae</taxon>
        <taxon>Iris</taxon>
    </lineage>
</organism>
<proteinExistence type="predicted"/>
<evidence type="ECO:0000313" key="3">
    <source>
        <dbReference type="EMBL" id="KAJ6832812.1"/>
    </source>
</evidence>
<dbReference type="InterPro" id="IPR045283">
    <property type="entry name" value="AT3G44326-like"/>
</dbReference>
<keyword evidence="1" id="KW-0472">Membrane</keyword>
<dbReference type="EMBL" id="JANAVB010015637">
    <property type="protein sequence ID" value="KAJ6832812.1"/>
    <property type="molecule type" value="Genomic_DNA"/>
</dbReference>
<feature type="transmembrane region" description="Helical" evidence="1">
    <location>
        <begin position="303"/>
        <end position="326"/>
    </location>
</feature>
<sequence>MALSTGATSTTTIEDLHPDVLAGALRRMDGPTLAAVGCSTSLFRSLSADPSIWADLCLEAWPSLRLLPTFASLSPRSIFADTFPFPDTDTITHTVSSSFNNAEPSSPSTEKLSLPDRVFSAVDIHYEGVPIFSRIAETNVSCPWFLGSVFRIDALDRKDPPAPSKPMPAAINPAGLELSWAVIDAGAGRAVNVSSRRPVAVDRHWYTGEALVRFVTVLSGCAVSVVVTCGEEAGHVREVTMTVEDVDGIAVSGKESLGILTAAMQGRKKRKGNGEGEEQAKRRYEDYLKKKRMRKERKVRREGILDLCCTGFGALVFLAFLMLLAFK</sequence>
<reference evidence="3" key="2">
    <citation type="submission" date="2023-04" db="EMBL/GenBank/DDBJ databases">
        <authorList>
            <person name="Bruccoleri R.E."/>
            <person name="Oakeley E.J."/>
            <person name="Faust A.-M."/>
            <person name="Dessus-Babus S."/>
            <person name="Altorfer M."/>
            <person name="Burckhardt D."/>
            <person name="Oertli M."/>
            <person name="Naumann U."/>
            <person name="Petersen F."/>
            <person name="Wong J."/>
        </authorList>
    </citation>
    <scope>NUCLEOTIDE SEQUENCE</scope>
    <source>
        <strain evidence="3">GSM-AAB239-AS_SAM_17_03QT</strain>
        <tissue evidence="3">Leaf</tissue>
    </source>
</reference>
<keyword evidence="4" id="KW-1185">Reference proteome</keyword>
<dbReference type="PANTHER" id="PTHR33736">
    <property type="entry name" value="F-BOX PROTEIN-RELATED"/>
    <property type="match status" value="1"/>
</dbReference>
<evidence type="ECO:0000256" key="1">
    <source>
        <dbReference type="SAM" id="Phobius"/>
    </source>
</evidence>
<evidence type="ECO:0000313" key="4">
    <source>
        <dbReference type="Proteomes" id="UP001140949"/>
    </source>
</evidence>
<dbReference type="AlphaFoldDB" id="A0AAX6GW76"/>
<accession>A0AAX6GW76</accession>
<reference evidence="3" key="1">
    <citation type="journal article" date="2023" name="GigaByte">
        <title>Genome assembly of the bearded iris, Iris pallida Lam.</title>
        <authorList>
            <person name="Bruccoleri R.E."/>
            <person name="Oakeley E.J."/>
            <person name="Faust A.M.E."/>
            <person name="Altorfer M."/>
            <person name="Dessus-Babus S."/>
            <person name="Burckhardt D."/>
            <person name="Oertli M."/>
            <person name="Naumann U."/>
            <person name="Petersen F."/>
            <person name="Wong J."/>
        </authorList>
    </citation>
    <scope>NUCLEOTIDE SEQUENCE</scope>
    <source>
        <strain evidence="3">GSM-AAB239-AS_SAM_17_03QT</strain>
    </source>
</reference>
<comment type="caution">
    <text evidence="3">The sequence shown here is derived from an EMBL/GenBank/DDBJ whole genome shotgun (WGS) entry which is preliminary data.</text>
</comment>
<dbReference type="Proteomes" id="UP001140949">
    <property type="component" value="Unassembled WGS sequence"/>
</dbReference>
<protein>
    <submittedName>
        <fullName evidence="3">F-box protein</fullName>
    </submittedName>
</protein>
<gene>
    <name evidence="3" type="ORF">M6B38_125295</name>
    <name evidence="2" type="ORF">M6B38_248840</name>
</gene>
<dbReference type="EMBL" id="JANAVB010045219">
    <property type="protein sequence ID" value="KAJ6790503.1"/>
    <property type="molecule type" value="Genomic_DNA"/>
</dbReference>
<keyword evidence="1" id="KW-0812">Transmembrane</keyword>
<dbReference type="InterPro" id="IPR036047">
    <property type="entry name" value="F-box-like_dom_sf"/>
</dbReference>
<dbReference type="SUPFAM" id="SSF81383">
    <property type="entry name" value="F-box domain"/>
    <property type="match status" value="1"/>
</dbReference>
<keyword evidence="1" id="KW-1133">Transmembrane helix</keyword>